<feature type="region of interest" description="Disordered" evidence="8">
    <location>
        <begin position="424"/>
        <end position="828"/>
    </location>
</feature>
<evidence type="ECO:0000256" key="6">
    <source>
        <dbReference type="ARBA" id="ARBA00023136"/>
    </source>
</evidence>
<evidence type="ECO:0000256" key="7">
    <source>
        <dbReference type="RuleBase" id="RU368041"/>
    </source>
</evidence>
<feature type="compositionally biased region" description="Polar residues" evidence="8">
    <location>
        <begin position="482"/>
        <end position="502"/>
    </location>
</feature>
<organism evidence="9 10">
    <name type="scientific">Owenia fusiformis</name>
    <name type="common">Polychaete worm</name>
    <dbReference type="NCBI Taxonomy" id="6347"/>
    <lineage>
        <taxon>Eukaryota</taxon>
        <taxon>Metazoa</taxon>
        <taxon>Spiralia</taxon>
        <taxon>Lophotrochozoa</taxon>
        <taxon>Annelida</taxon>
        <taxon>Polychaeta</taxon>
        <taxon>Sedentaria</taxon>
        <taxon>Canalipalpata</taxon>
        <taxon>Sabellida</taxon>
        <taxon>Oweniida</taxon>
        <taxon>Oweniidae</taxon>
        <taxon>Owenia</taxon>
    </lineage>
</organism>
<feature type="compositionally biased region" description="Polar residues" evidence="8">
    <location>
        <begin position="664"/>
        <end position="724"/>
    </location>
</feature>
<dbReference type="GO" id="GO:0002028">
    <property type="term" value="P:regulation of sodium ion transport"/>
    <property type="evidence" value="ECO:0007669"/>
    <property type="project" value="UniProtKB-UniRule"/>
</dbReference>
<comment type="subcellular location">
    <subcellularLocation>
        <location evidence="1 7">Cell membrane</location>
        <topology evidence="1 7">Multi-pass membrane protein</topology>
    </subcellularLocation>
</comment>
<feature type="transmembrane region" description="Helical" evidence="7">
    <location>
        <begin position="152"/>
        <end position="173"/>
    </location>
</feature>
<sequence length="828" mass="92527">MGCCTGRCILITICIIQLVATLERQVFDFLGYMWAPIIGNFLQIIFVIVGLFGTYQYRPRFIIFYTLWSLLWLGWNIFVICFYLQVGVLSRDSSILNLGTGNKSWWLDNGIGCKVNQTTPEVHESFTSRQIPPEWAVSGCILQYYWVEIIHAGVQCLLTLIGFIVSCYVIYIFTEEDDSLQPANDELEYIKMRYKTPGAQDQYNDNMTYQTNTRTNFDTVERVLSGAPTLEIERSRGRPPQGDTTDNGTTRSSKRSRSRDRDRSRDRTRSSGRSQNRRGSRSRSRDRLEENNTQRSNRTNRKSDEAPREQLPWVQVSHNEHHYGSDSESPPAYASQTSQDDPNLSISTNPAGHGNHIPPHGRHGNTQTTAGNHSNSNPSTEVRRIGSEESNSSRESNHMQYGQYRPPKHAPMQIHHAQYPSTIEEEPPADRHPQGGGYQANPPGRPAKGVEPERPPMPLPSLGQLKADLPMAASSPKAARSSHVNNPDSRSHNAVQHNSPGASQPDYRSLPGATRPPRVDNIRPKSNIYDRQEILSRSPTTPPLPSPPPELREFPRPRNDSPPSSPPYKNVGRPQPPKVPENYNNQQNKPPPPTRSPQSSLPANAPQSSNHPSVARVLYPPESPPPPRYSANPYNANPVIKPQAEHQNQQNPPSSAYNAPPYGQKSQPHMSQAQPPQFQMSNPSRPTQSVESNPSRKQQPVYQNQAQVFGQPPFQQNSPASSDPPQVPERPPLPSTIQEPPYTELEPRGYQQPNQFSYPARPPPPTNYDPEPRYSSNPSQGYQRADRPGHYGNGPQYDEGEQGGNFGNPGYGMNPGGIRMSSSGASIV</sequence>
<feature type="compositionally biased region" description="Gly residues" evidence="8">
    <location>
        <begin position="802"/>
        <end position="815"/>
    </location>
</feature>
<evidence type="ECO:0000313" key="9">
    <source>
        <dbReference type="EMBL" id="CAH1773507.1"/>
    </source>
</evidence>
<dbReference type="AlphaFoldDB" id="A0A8J1Y1S2"/>
<evidence type="ECO:0000256" key="5">
    <source>
        <dbReference type="ARBA" id="ARBA00022989"/>
    </source>
</evidence>
<feature type="compositionally biased region" description="Basic and acidic residues" evidence="8">
    <location>
        <begin position="381"/>
        <end position="397"/>
    </location>
</feature>
<feature type="transmembrane region" description="Helical" evidence="7">
    <location>
        <begin position="34"/>
        <end position="55"/>
    </location>
</feature>
<feature type="compositionally biased region" description="Polar residues" evidence="8">
    <location>
        <begin position="596"/>
        <end position="612"/>
    </location>
</feature>
<keyword evidence="3 7" id="KW-1003">Cell membrane</keyword>
<proteinExistence type="inferred from homology"/>
<accession>A0A8J1Y1S2</accession>
<feature type="region of interest" description="Disordered" evidence="8">
    <location>
        <begin position="227"/>
        <end position="408"/>
    </location>
</feature>
<feature type="compositionally biased region" description="Polar residues" evidence="8">
    <location>
        <begin position="334"/>
        <end position="350"/>
    </location>
</feature>
<dbReference type="Proteomes" id="UP000749559">
    <property type="component" value="Unassembled WGS sequence"/>
</dbReference>
<evidence type="ECO:0000256" key="1">
    <source>
        <dbReference type="ARBA" id="ARBA00004651"/>
    </source>
</evidence>
<dbReference type="OrthoDB" id="10050321at2759"/>
<feature type="compositionally biased region" description="Polar residues" evidence="8">
    <location>
        <begin position="645"/>
        <end position="657"/>
    </location>
</feature>
<dbReference type="Pfam" id="PF05640">
    <property type="entry name" value="NKAIN"/>
    <property type="match status" value="1"/>
</dbReference>
<evidence type="ECO:0000256" key="2">
    <source>
        <dbReference type="ARBA" id="ARBA00006364"/>
    </source>
</evidence>
<comment type="similarity">
    <text evidence="2 7">Belongs to the NKAIN family.</text>
</comment>
<protein>
    <recommendedName>
        <fullName evidence="7">Sodium/potassium-transporting ATPase subunit beta-1-interacting protein</fullName>
        <shortName evidence="7">Na(+)/K(+)-transporting ATPase subunit beta-1-interacting protein</shortName>
    </recommendedName>
</protein>
<dbReference type="GO" id="GO:0005886">
    <property type="term" value="C:plasma membrane"/>
    <property type="evidence" value="ECO:0007669"/>
    <property type="project" value="UniProtKB-SubCell"/>
</dbReference>
<evidence type="ECO:0000256" key="3">
    <source>
        <dbReference type="ARBA" id="ARBA00022475"/>
    </source>
</evidence>
<dbReference type="EMBL" id="CAIIXF020000001">
    <property type="protein sequence ID" value="CAH1773507.1"/>
    <property type="molecule type" value="Genomic_DNA"/>
</dbReference>
<evidence type="ECO:0000256" key="8">
    <source>
        <dbReference type="SAM" id="MobiDB-lite"/>
    </source>
</evidence>
<dbReference type="InterPro" id="IPR008516">
    <property type="entry name" value="Na/K-Atpase_Interacting"/>
</dbReference>
<keyword evidence="6 7" id="KW-0472">Membrane</keyword>
<keyword evidence="10" id="KW-1185">Reference proteome</keyword>
<feature type="compositionally biased region" description="Basic and acidic residues" evidence="8">
    <location>
        <begin position="259"/>
        <end position="269"/>
    </location>
</feature>
<comment type="caution">
    <text evidence="9">The sequence shown here is derived from an EMBL/GenBank/DDBJ whole genome shotgun (WGS) entry which is preliminary data.</text>
</comment>
<reference evidence="9" key="1">
    <citation type="submission" date="2022-03" db="EMBL/GenBank/DDBJ databases">
        <authorList>
            <person name="Martin C."/>
        </authorList>
    </citation>
    <scope>NUCLEOTIDE SEQUENCE</scope>
</reference>
<dbReference type="PANTHER" id="PTHR13084:SF6">
    <property type="entry name" value="SODIUM_POTASSIUM-TRANSPORTING ATPASE SUBUNIT BETA-1-INTERACTING PROTEIN"/>
    <property type="match status" value="1"/>
</dbReference>
<feature type="transmembrane region" description="Helical" evidence="7">
    <location>
        <begin position="62"/>
        <end position="86"/>
    </location>
</feature>
<feature type="compositionally biased region" description="Basic and acidic residues" evidence="8">
    <location>
        <begin position="283"/>
        <end position="292"/>
    </location>
</feature>
<feature type="compositionally biased region" description="Pro residues" evidence="8">
    <location>
        <begin position="540"/>
        <end position="549"/>
    </location>
</feature>
<name>A0A8J1Y1S2_OWEFU</name>
<feature type="compositionally biased region" description="Pro residues" evidence="8">
    <location>
        <begin position="725"/>
        <end position="734"/>
    </location>
</feature>
<feature type="compositionally biased region" description="Polar residues" evidence="8">
    <location>
        <begin position="364"/>
        <end position="380"/>
    </location>
</feature>
<keyword evidence="5 7" id="KW-1133">Transmembrane helix</keyword>
<dbReference type="PANTHER" id="PTHR13084">
    <property type="entry name" value="T-CELL LYMPHOMA BREAKPOINT-ASSOCIATED TARGET 1-RELATED"/>
    <property type="match status" value="1"/>
</dbReference>
<feature type="compositionally biased region" description="Low complexity" evidence="8">
    <location>
        <begin position="629"/>
        <end position="638"/>
    </location>
</feature>
<evidence type="ECO:0000313" key="10">
    <source>
        <dbReference type="Proteomes" id="UP000749559"/>
    </source>
</evidence>
<gene>
    <name evidence="9" type="ORF">OFUS_LOCUS1096</name>
</gene>
<evidence type="ECO:0000256" key="4">
    <source>
        <dbReference type="ARBA" id="ARBA00022692"/>
    </source>
</evidence>
<feature type="compositionally biased region" description="Basic and acidic residues" evidence="8">
    <location>
        <begin position="517"/>
        <end position="534"/>
    </location>
</feature>
<feature type="compositionally biased region" description="Basic and acidic residues" evidence="8">
    <location>
        <begin position="550"/>
        <end position="559"/>
    </location>
</feature>
<keyword evidence="4 7" id="KW-0812">Transmembrane</keyword>